<dbReference type="EMBL" id="CABDUW010002091">
    <property type="protein sequence ID" value="VTJ85411.1"/>
    <property type="molecule type" value="Genomic_DNA"/>
</dbReference>
<dbReference type="GO" id="GO:0005576">
    <property type="term" value="C:extracellular region"/>
    <property type="evidence" value="ECO:0007669"/>
    <property type="project" value="UniProtKB-SubCell"/>
</dbReference>
<evidence type="ECO:0000256" key="4">
    <source>
        <dbReference type="SAM" id="SignalP"/>
    </source>
</evidence>
<dbReference type="Pfam" id="PF01273">
    <property type="entry name" value="LBP_BPI_CETP"/>
    <property type="match status" value="1"/>
</dbReference>
<feature type="non-terminal residue" evidence="6">
    <location>
        <position position="202"/>
    </location>
</feature>
<keyword evidence="3" id="KW-0964">Secreted</keyword>
<evidence type="ECO:0000313" key="6">
    <source>
        <dbReference type="EMBL" id="VTJ85411.1"/>
    </source>
</evidence>
<feature type="chain" id="PRO_5022969077" description="Lipid-binding serum glycoprotein N-terminal domain-containing protein" evidence="4">
    <location>
        <begin position="21"/>
        <end position="202"/>
    </location>
</feature>
<accession>A0A5E4CWJ3</accession>
<comment type="caution">
    <text evidence="6">The sequence shown here is derived from an EMBL/GenBank/DDBJ whole genome shotgun (WGS) entry which is preliminary data.</text>
</comment>
<comment type="similarity">
    <text evidence="2">Belongs to the BPI/LBP/Plunc superfamily. Plunc family.</text>
</comment>
<keyword evidence="4" id="KW-0732">Signal</keyword>
<organism evidence="6 7">
    <name type="scientific">Marmota monax</name>
    <name type="common">Woodchuck</name>
    <dbReference type="NCBI Taxonomy" id="9995"/>
    <lineage>
        <taxon>Eukaryota</taxon>
        <taxon>Metazoa</taxon>
        <taxon>Chordata</taxon>
        <taxon>Craniata</taxon>
        <taxon>Vertebrata</taxon>
        <taxon>Euteleostomi</taxon>
        <taxon>Mammalia</taxon>
        <taxon>Eutheria</taxon>
        <taxon>Euarchontoglires</taxon>
        <taxon>Glires</taxon>
        <taxon>Rodentia</taxon>
        <taxon>Sciuromorpha</taxon>
        <taxon>Sciuridae</taxon>
        <taxon>Xerinae</taxon>
        <taxon>Marmotini</taxon>
        <taxon>Marmota</taxon>
    </lineage>
</organism>
<dbReference type="GO" id="GO:0008289">
    <property type="term" value="F:lipid binding"/>
    <property type="evidence" value="ECO:0007669"/>
    <property type="project" value="InterPro"/>
</dbReference>
<gene>
    <name evidence="6" type="ORF">MONAX_5E032597</name>
</gene>
<dbReference type="InterPro" id="IPR017942">
    <property type="entry name" value="Lipid-bd_serum_glycop_N"/>
</dbReference>
<feature type="domain" description="Lipid-binding serum glycoprotein N-terminal" evidence="5">
    <location>
        <begin position="70"/>
        <end position="192"/>
    </location>
</feature>
<name>A0A5E4CWJ3_MARMO</name>
<sequence>MLKVSVGLVLLCGLLGSLEAQQLLNEVTQRLVSAGFLATAGSTSFQRWLNRAFYRNASPQDLLGSLLFRANGNLGIQVKDTQLLQVSLEVSAASNEAYLRVPLLFGVVINSLTFNVRADILVQLTLEKDLEDRYILAFRDCRLLPQFLQIQPENPTPFLEGPVRAALAEPPPTRAHDLAFQMCPVIDRALSGLSPEVVNEII</sequence>
<comment type="subcellular location">
    <subcellularLocation>
        <location evidence="1">Secreted</location>
    </subcellularLocation>
</comment>
<dbReference type="Gene3D" id="3.15.10.10">
    <property type="entry name" value="Bactericidal permeability-increasing protein, domain 1"/>
    <property type="match status" value="1"/>
</dbReference>
<dbReference type="InterPro" id="IPR051902">
    <property type="entry name" value="BPI_fold-superfamily_member"/>
</dbReference>
<dbReference type="PANTHER" id="PTHR47015:SF3">
    <property type="entry name" value="BPIFA4P PROTEIN-RELATED"/>
    <property type="match status" value="1"/>
</dbReference>
<dbReference type="GO" id="GO:0043129">
    <property type="term" value="P:surfactant homeostasis"/>
    <property type="evidence" value="ECO:0007669"/>
    <property type="project" value="TreeGrafter"/>
</dbReference>
<evidence type="ECO:0000256" key="2">
    <source>
        <dbReference type="ARBA" id="ARBA00009020"/>
    </source>
</evidence>
<keyword evidence="7" id="KW-1185">Reference proteome</keyword>
<evidence type="ECO:0000256" key="1">
    <source>
        <dbReference type="ARBA" id="ARBA00004613"/>
    </source>
</evidence>
<evidence type="ECO:0000313" key="7">
    <source>
        <dbReference type="Proteomes" id="UP000335636"/>
    </source>
</evidence>
<dbReference type="Proteomes" id="UP000335636">
    <property type="component" value="Unassembled WGS sequence"/>
</dbReference>
<proteinExistence type="inferred from homology"/>
<evidence type="ECO:0000256" key="3">
    <source>
        <dbReference type="ARBA" id="ARBA00022525"/>
    </source>
</evidence>
<protein>
    <recommendedName>
        <fullName evidence="5">Lipid-binding serum glycoprotein N-terminal domain-containing protein</fullName>
    </recommendedName>
</protein>
<reference evidence="6" key="1">
    <citation type="submission" date="2019-04" db="EMBL/GenBank/DDBJ databases">
        <authorList>
            <person name="Alioto T."/>
            <person name="Alioto T."/>
        </authorList>
    </citation>
    <scope>NUCLEOTIDE SEQUENCE [LARGE SCALE GENOMIC DNA]</scope>
</reference>
<dbReference type="PANTHER" id="PTHR47015">
    <property type="entry name" value="BPI FOLD-CONTAINING FAMILY A MEMBER 1"/>
    <property type="match status" value="1"/>
</dbReference>
<evidence type="ECO:0000259" key="5">
    <source>
        <dbReference type="Pfam" id="PF01273"/>
    </source>
</evidence>
<dbReference type="AlphaFoldDB" id="A0A5E4CWJ3"/>
<feature type="signal peptide" evidence="4">
    <location>
        <begin position="1"/>
        <end position="20"/>
    </location>
</feature>